<gene>
    <name evidence="1" type="primary">26</name>
    <name evidence="1" type="ORF">SEA_EURATIS_26</name>
</gene>
<evidence type="ECO:0000313" key="1">
    <source>
        <dbReference type="EMBL" id="QAX94021.1"/>
    </source>
</evidence>
<sequence length="45" mass="4910">MKAIAGIAFVLVLVVGSAWMHFAAPCSAYKYHTVKDVPARCLMNK</sequence>
<proteinExistence type="predicted"/>
<organism evidence="1 2">
    <name type="scientific">Streptomyces phage Euratis</name>
    <dbReference type="NCBI Taxonomy" id="2510569"/>
    <lineage>
        <taxon>Viruses</taxon>
        <taxon>Duplodnaviria</taxon>
        <taxon>Heunggongvirae</taxon>
        <taxon>Uroviricota</taxon>
        <taxon>Caudoviricetes</taxon>
        <taxon>Colingsworthviridae</taxon>
        <taxon>Vashvirus</taxon>
        <taxon>Vashvirus euratis</taxon>
    </lineage>
</organism>
<accession>A0A411B108</accession>
<reference evidence="1 2" key="1">
    <citation type="submission" date="2019-01" db="EMBL/GenBank/DDBJ databases">
        <authorList>
            <person name="Russe A."/>
            <person name="Sprabary S.L."/>
            <person name="Nayek S."/>
            <person name="Klug H.M."/>
            <person name="Layton S.R."/>
            <person name="Kim T."/>
            <person name="Hughes L.E."/>
            <person name="Garlena R.A."/>
            <person name="Russell D.A."/>
            <person name="Pope W.H."/>
            <person name="Jacobs-Sera D."/>
            <person name="Hatfull G.F."/>
        </authorList>
    </citation>
    <scope>NUCLEOTIDE SEQUENCE [LARGE SCALE GENOMIC DNA]</scope>
</reference>
<protein>
    <submittedName>
        <fullName evidence="1">Uncharacterized protein</fullName>
    </submittedName>
</protein>
<keyword evidence="2" id="KW-1185">Reference proteome</keyword>
<name>A0A411B108_9CAUD</name>
<dbReference type="Proteomes" id="UP000290796">
    <property type="component" value="Segment"/>
</dbReference>
<evidence type="ECO:0000313" key="2">
    <source>
        <dbReference type="Proteomes" id="UP000290796"/>
    </source>
</evidence>
<dbReference type="EMBL" id="MK450426">
    <property type="protein sequence ID" value="QAX94021.1"/>
    <property type="molecule type" value="Genomic_DNA"/>
</dbReference>